<dbReference type="InParanoid" id="F4RQN7"/>
<gene>
    <name evidence="1" type="ORF">MELLADRAFT_64231</name>
</gene>
<dbReference type="RefSeq" id="XP_007411656.1">
    <property type="nucleotide sequence ID" value="XM_007411594.1"/>
</dbReference>
<dbReference type="HOGENOM" id="CLU_032925_2_0_1"/>
<sequence>MAQPTYLPVEVVELIIKYAWKTAQFLPLDDYNSADSQFLNPNSITELLRLRLIGKSWAMIIPPLVLNALELKSARAKKYVNLLLSSTIKLSNTINLRRLSLNGVLYLPENWAVSFVGKVTNEDLLQLNFEHQHSSTHSIRMKDAAKIVSLCGSSLTDFKICFTNGVGFSKDFIHVIGNVKTLKVLIIQGSSCQDQMNNSESLITVLNAATALESLSLKFSKLASLTLDSGALRHLIHLWVDCHALNHDAVVDFCHRHGSSIRLLEYVPTDYLNDETPMLLAVKETLEAIFVAMMPDDIPYELQDHLFPTLRVLKNMFINPRHEEPLWLTWGIFQEVEVYITYYSETADYWRRMLKENHRLEFPKNLKQFIFLTEESNLLGDEILVALLKLRHINCSFEARLNYSDILVSTKSNLNMRSEVLM</sequence>
<dbReference type="AlphaFoldDB" id="F4RQN7"/>
<reference evidence="2" key="1">
    <citation type="journal article" date="2011" name="Proc. Natl. Acad. Sci. U.S.A.">
        <title>Obligate biotrophy features unraveled by the genomic analysis of rust fungi.</title>
        <authorList>
            <person name="Duplessis S."/>
            <person name="Cuomo C.A."/>
            <person name="Lin Y.-C."/>
            <person name="Aerts A."/>
            <person name="Tisserant E."/>
            <person name="Veneault-Fourrey C."/>
            <person name="Joly D.L."/>
            <person name="Hacquard S."/>
            <person name="Amselem J."/>
            <person name="Cantarel B.L."/>
            <person name="Chiu R."/>
            <person name="Coutinho P.M."/>
            <person name="Feau N."/>
            <person name="Field M."/>
            <person name="Frey P."/>
            <person name="Gelhaye E."/>
            <person name="Goldberg J."/>
            <person name="Grabherr M.G."/>
            <person name="Kodira C.D."/>
            <person name="Kohler A."/>
            <person name="Kuees U."/>
            <person name="Lindquist E.A."/>
            <person name="Lucas S.M."/>
            <person name="Mago R."/>
            <person name="Mauceli E."/>
            <person name="Morin E."/>
            <person name="Murat C."/>
            <person name="Pangilinan J.L."/>
            <person name="Park R."/>
            <person name="Pearson M."/>
            <person name="Quesneville H."/>
            <person name="Rouhier N."/>
            <person name="Sakthikumar S."/>
            <person name="Salamov A.A."/>
            <person name="Schmutz J."/>
            <person name="Selles B."/>
            <person name="Shapiro H."/>
            <person name="Tanguay P."/>
            <person name="Tuskan G.A."/>
            <person name="Henrissat B."/>
            <person name="Van de Peer Y."/>
            <person name="Rouze P."/>
            <person name="Ellis J.G."/>
            <person name="Dodds P.N."/>
            <person name="Schein J.E."/>
            <person name="Zhong S."/>
            <person name="Hamelin R.C."/>
            <person name="Grigoriev I.V."/>
            <person name="Szabo L.J."/>
            <person name="Martin F."/>
        </authorList>
    </citation>
    <scope>NUCLEOTIDE SEQUENCE [LARGE SCALE GENOMIC DNA]</scope>
    <source>
        <strain evidence="2">98AG31 / pathotype 3-4-7</strain>
    </source>
</reference>
<accession>F4RQN7</accession>
<dbReference type="Proteomes" id="UP000001072">
    <property type="component" value="Unassembled WGS sequence"/>
</dbReference>
<dbReference type="EMBL" id="GL883114">
    <property type="protein sequence ID" value="EGG05291.1"/>
    <property type="molecule type" value="Genomic_DNA"/>
</dbReference>
<name>F4RQN7_MELLP</name>
<organism evidence="2">
    <name type="scientific">Melampsora larici-populina (strain 98AG31 / pathotype 3-4-7)</name>
    <name type="common">Poplar leaf rust fungus</name>
    <dbReference type="NCBI Taxonomy" id="747676"/>
    <lineage>
        <taxon>Eukaryota</taxon>
        <taxon>Fungi</taxon>
        <taxon>Dikarya</taxon>
        <taxon>Basidiomycota</taxon>
        <taxon>Pucciniomycotina</taxon>
        <taxon>Pucciniomycetes</taxon>
        <taxon>Pucciniales</taxon>
        <taxon>Melampsoraceae</taxon>
        <taxon>Melampsora</taxon>
    </lineage>
</organism>
<proteinExistence type="predicted"/>
<dbReference type="KEGG" id="mlr:MELLADRAFT_64231"/>
<dbReference type="VEuPathDB" id="FungiDB:MELLADRAFT_64231"/>
<evidence type="ECO:0008006" key="3">
    <source>
        <dbReference type="Google" id="ProtNLM"/>
    </source>
</evidence>
<evidence type="ECO:0000313" key="1">
    <source>
        <dbReference type="EMBL" id="EGG05291.1"/>
    </source>
</evidence>
<keyword evidence="2" id="KW-1185">Reference proteome</keyword>
<evidence type="ECO:0000313" key="2">
    <source>
        <dbReference type="Proteomes" id="UP000001072"/>
    </source>
</evidence>
<dbReference type="GeneID" id="18930232"/>
<protein>
    <recommendedName>
        <fullName evidence="3">F-box domain-containing protein</fullName>
    </recommendedName>
</protein>